<evidence type="ECO:0000256" key="1">
    <source>
        <dbReference type="SAM" id="MobiDB-lite"/>
    </source>
</evidence>
<name>A0A1R2CGR6_9CILI</name>
<feature type="region of interest" description="Disordered" evidence="1">
    <location>
        <begin position="752"/>
        <end position="779"/>
    </location>
</feature>
<comment type="caution">
    <text evidence="2">The sequence shown here is derived from an EMBL/GenBank/DDBJ whole genome shotgun (WGS) entry which is preliminary data.</text>
</comment>
<dbReference type="AlphaFoldDB" id="A0A1R2CGR6"/>
<sequence>MKEFSSTAMRHSMFDNNLEEYVRSELHKSMISTTGIPKSFIRPGSALPSAQEDENMHHQPSEILKLALGKPQKPKIGRSNSMIIKVSNMLLHKHQKMLEKITVPCDKVYYEKIPVKPGFLFYDSLIKTPRGNLKELKINIPESIYYTDKIYFLHTLENGEVEVTNNIFGYKFMKIVEKNRSQEEKSIYDKIAAIMRGHSDELNNMHKLVLDWNQFKVKMIGNEFSPYSLTQRYIHTPGHRPAVTRLHYFSHQKRNVANFAYFINNIEFEYPDTLNNLQKCIVNTQDAKNIEFFKKHGSSIKYYEAEASKIIKYLNKGYNIRIDEIILDFLTDSTGKIWLCGCKSIKVDESTLTCSLDPLQDWWPGYEKPKEKKKIENQYLMNFVHCKLCRLYYTNNQLSHLVSVRMLMLFKVHSLRRVKLPLDTSHLKVTSADMLSQSVRICQYCYMLVTTEFELIQVEESLAAALNIPKKDLTYEDDPKLDVQKHFLPKKLVQWRLLVFLSKLYEFKLPEHCSNLYIQIKFGEIISAYKFHAKKTVENNEQVIVMDLIKLHYMFTSEGKTLEKLIKSDIMEIRLTIGDKFNERVLGGSKTQCLIGLPNTLELHNALYTKKQIYLFNSNDTIIGNLSVFLGLSCDKITETSKIKVALNKHHEVYIPEFYFMTIDPLPVEWLELLGEEPAKDESFGHRIEDSEFYKPTMAKSEMLRMEDITSPYKAIPKIYSEKKDGAIGKNTTSVTSLAVYRVVNNYLKNKKPTHSKTSSWSACTRKSRKTADTSRDTPNMLAKYKANELSEYF</sequence>
<dbReference type="EMBL" id="MPUH01000157">
    <property type="protein sequence ID" value="OMJ88194.1"/>
    <property type="molecule type" value="Genomic_DNA"/>
</dbReference>
<organism evidence="2 3">
    <name type="scientific">Stentor coeruleus</name>
    <dbReference type="NCBI Taxonomy" id="5963"/>
    <lineage>
        <taxon>Eukaryota</taxon>
        <taxon>Sar</taxon>
        <taxon>Alveolata</taxon>
        <taxon>Ciliophora</taxon>
        <taxon>Postciliodesmatophora</taxon>
        <taxon>Heterotrichea</taxon>
        <taxon>Heterotrichida</taxon>
        <taxon>Stentoridae</taxon>
        <taxon>Stentor</taxon>
    </lineage>
</organism>
<keyword evidence="3" id="KW-1185">Reference proteome</keyword>
<feature type="compositionally biased region" description="Polar residues" evidence="1">
    <location>
        <begin position="756"/>
        <end position="765"/>
    </location>
</feature>
<dbReference type="OrthoDB" id="290772at2759"/>
<proteinExistence type="predicted"/>
<reference evidence="2 3" key="1">
    <citation type="submission" date="2016-11" db="EMBL/GenBank/DDBJ databases">
        <title>The macronuclear genome of Stentor coeruleus: a giant cell with tiny introns.</title>
        <authorList>
            <person name="Slabodnick M."/>
            <person name="Ruby J.G."/>
            <person name="Reiff S.B."/>
            <person name="Swart E.C."/>
            <person name="Gosai S."/>
            <person name="Prabakaran S."/>
            <person name="Witkowska E."/>
            <person name="Larue G.E."/>
            <person name="Fisher S."/>
            <person name="Freeman R.M."/>
            <person name="Gunawardena J."/>
            <person name="Chu W."/>
            <person name="Stover N.A."/>
            <person name="Gregory B.D."/>
            <person name="Nowacki M."/>
            <person name="Derisi J."/>
            <person name="Roy S.W."/>
            <person name="Marshall W.F."/>
            <person name="Sood P."/>
        </authorList>
    </citation>
    <scope>NUCLEOTIDE SEQUENCE [LARGE SCALE GENOMIC DNA]</scope>
    <source>
        <strain evidence="2">WM001</strain>
    </source>
</reference>
<accession>A0A1R2CGR6</accession>
<dbReference type="Proteomes" id="UP000187209">
    <property type="component" value="Unassembled WGS sequence"/>
</dbReference>
<evidence type="ECO:0000313" key="3">
    <source>
        <dbReference type="Proteomes" id="UP000187209"/>
    </source>
</evidence>
<evidence type="ECO:0000313" key="2">
    <source>
        <dbReference type="EMBL" id="OMJ88194.1"/>
    </source>
</evidence>
<gene>
    <name evidence="2" type="ORF">SteCoe_9928</name>
</gene>
<protein>
    <submittedName>
        <fullName evidence="2">Uncharacterized protein</fullName>
    </submittedName>
</protein>